<proteinExistence type="predicted"/>
<reference evidence="1" key="1">
    <citation type="journal article" date="2023" name="Mol. Phylogenet. Evol.">
        <title>Genome-scale phylogeny and comparative genomics of the fungal order Sordariales.</title>
        <authorList>
            <person name="Hensen N."/>
            <person name="Bonometti L."/>
            <person name="Westerberg I."/>
            <person name="Brannstrom I.O."/>
            <person name="Guillou S."/>
            <person name="Cros-Aarteil S."/>
            <person name="Calhoun S."/>
            <person name="Haridas S."/>
            <person name="Kuo A."/>
            <person name="Mondo S."/>
            <person name="Pangilinan J."/>
            <person name="Riley R."/>
            <person name="LaButti K."/>
            <person name="Andreopoulos B."/>
            <person name="Lipzen A."/>
            <person name="Chen C."/>
            <person name="Yan M."/>
            <person name="Daum C."/>
            <person name="Ng V."/>
            <person name="Clum A."/>
            <person name="Steindorff A."/>
            <person name="Ohm R.A."/>
            <person name="Martin F."/>
            <person name="Silar P."/>
            <person name="Natvig D.O."/>
            <person name="Lalanne C."/>
            <person name="Gautier V."/>
            <person name="Ament-Velasquez S.L."/>
            <person name="Kruys A."/>
            <person name="Hutchinson M.I."/>
            <person name="Powell A.J."/>
            <person name="Barry K."/>
            <person name="Miller A.N."/>
            <person name="Grigoriev I.V."/>
            <person name="Debuchy R."/>
            <person name="Gladieux P."/>
            <person name="Hiltunen Thoren M."/>
            <person name="Johannesson H."/>
        </authorList>
    </citation>
    <scope>NUCLEOTIDE SEQUENCE</scope>
    <source>
        <strain evidence="1">CBS 232.78</strain>
    </source>
</reference>
<gene>
    <name evidence="1" type="ORF">B0H63DRAFT_550497</name>
</gene>
<name>A0AAE0K8X5_9PEZI</name>
<comment type="caution">
    <text evidence="1">The sequence shown here is derived from an EMBL/GenBank/DDBJ whole genome shotgun (WGS) entry which is preliminary data.</text>
</comment>
<dbReference type="AlphaFoldDB" id="A0AAE0K8X5"/>
<organism evidence="1 2">
    <name type="scientific">Podospora didyma</name>
    <dbReference type="NCBI Taxonomy" id="330526"/>
    <lineage>
        <taxon>Eukaryota</taxon>
        <taxon>Fungi</taxon>
        <taxon>Dikarya</taxon>
        <taxon>Ascomycota</taxon>
        <taxon>Pezizomycotina</taxon>
        <taxon>Sordariomycetes</taxon>
        <taxon>Sordariomycetidae</taxon>
        <taxon>Sordariales</taxon>
        <taxon>Podosporaceae</taxon>
        <taxon>Podospora</taxon>
    </lineage>
</organism>
<dbReference type="Proteomes" id="UP001285441">
    <property type="component" value="Unassembled WGS sequence"/>
</dbReference>
<evidence type="ECO:0000313" key="2">
    <source>
        <dbReference type="Proteomes" id="UP001285441"/>
    </source>
</evidence>
<protein>
    <submittedName>
        <fullName evidence="1">Uncharacterized protein</fullName>
    </submittedName>
</protein>
<keyword evidence="2" id="KW-1185">Reference proteome</keyword>
<reference evidence="1" key="2">
    <citation type="submission" date="2023-06" db="EMBL/GenBank/DDBJ databases">
        <authorList>
            <consortium name="Lawrence Berkeley National Laboratory"/>
            <person name="Haridas S."/>
            <person name="Hensen N."/>
            <person name="Bonometti L."/>
            <person name="Westerberg I."/>
            <person name="Brannstrom I.O."/>
            <person name="Guillou S."/>
            <person name="Cros-Aarteil S."/>
            <person name="Calhoun S."/>
            <person name="Kuo A."/>
            <person name="Mondo S."/>
            <person name="Pangilinan J."/>
            <person name="Riley R."/>
            <person name="LaButti K."/>
            <person name="Andreopoulos B."/>
            <person name="Lipzen A."/>
            <person name="Chen C."/>
            <person name="Yanf M."/>
            <person name="Daum C."/>
            <person name="Ng V."/>
            <person name="Clum A."/>
            <person name="Steindorff A."/>
            <person name="Ohm R."/>
            <person name="Martin F."/>
            <person name="Silar P."/>
            <person name="Natvig D."/>
            <person name="Lalanne C."/>
            <person name="Gautier V."/>
            <person name="Ament-velasquez S.L."/>
            <person name="Kruys A."/>
            <person name="Hutchinson M.I."/>
            <person name="Powell A.J."/>
            <person name="Barry K."/>
            <person name="Miller A.N."/>
            <person name="Grigoriev I.V."/>
            <person name="Debuchy R."/>
            <person name="Gladieux P."/>
            <person name="Thoren M.H."/>
            <person name="Johannesson H."/>
        </authorList>
    </citation>
    <scope>NUCLEOTIDE SEQUENCE</scope>
    <source>
        <strain evidence="1">CBS 232.78</strain>
    </source>
</reference>
<sequence length="125" mass="13842">MENIHPHEVEARLAKLAEEIESVFKVVANHEPSQKDLLAGLQEFEKFDMQGVVIDGAKTDDSEAVLLVDIGRNQGSNVEAHRRAFAKAPGKLVLQEVQNDVHGRIRNISQSACMFDERPVKGARA</sequence>
<dbReference type="EMBL" id="JAULSW010000008">
    <property type="protein sequence ID" value="KAK3372079.1"/>
    <property type="molecule type" value="Genomic_DNA"/>
</dbReference>
<accession>A0AAE0K8X5</accession>
<evidence type="ECO:0000313" key="1">
    <source>
        <dbReference type="EMBL" id="KAK3372079.1"/>
    </source>
</evidence>